<dbReference type="InterPro" id="IPR042197">
    <property type="entry name" value="Apaf_helical"/>
</dbReference>
<feature type="non-terminal residue" evidence="8">
    <location>
        <position position="168"/>
    </location>
</feature>
<keyword evidence="4" id="KW-0547">Nucleotide-binding</keyword>
<dbReference type="EMBL" id="EF687657">
    <property type="protein sequence ID" value="ABS29403.1"/>
    <property type="molecule type" value="Genomic_DNA"/>
</dbReference>
<dbReference type="AlphaFoldDB" id="A7L9T1"/>
<name>A7L9T1_IPOBA</name>
<dbReference type="GO" id="GO:0006952">
    <property type="term" value="P:defense response"/>
    <property type="evidence" value="ECO:0007669"/>
    <property type="project" value="UniProtKB-KW"/>
</dbReference>
<dbReference type="SUPFAM" id="SSF52540">
    <property type="entry name" value="P-loop containing nucleoside triphosphate hydrolases"/>
    <property type="match status" value="1"/>
</dbReference>
<dbReference type="PANTHER" id="PTHR36766:SF44">
    <property type="entry name" value="NBS-CODING RESISTANCE GENE ANALOG"/>
    <property type="match status" value="1"/>
</dbReference>
<dbReference type="GO" id="GO:0043531">
    <property type="term" value="F:ADP binding"/>
    <property type="evidence" value="ECO:0007669"/>
    <property type="project" value="InterPro"/>
</dbReference>
<evidence type="ECO:0000256" key="3">
    <source>
        <dbReference type="ARBA" id="ARBA00022614"/>
    </source>
</evidence>
<proteinExistence type="inferred from homology"/>
<feature type="domain" description="NB-ARC" evidence="7">
    <location>
        <begin position="1"/>
        <end position="143"/>
    </location>
</feature>
<comment type="subcellular location">
    <subcellularLocation>
        <location evidence="1">Plastid</location>
    </subcellularLocation>
</comment>
<keyword evidence="6" id="KW-0067">ATP-binding</keyword>
<evidence type="ECO:0000256" key="5">
    <source>
        <dbReference type="ARBA" id="ARBA00022821"/>
    </source>
</evidence>
<sequence>GGVGKTTLAKQVYEDSSVAIHFDVRAWVVASQLHDKRQMLIGLINSISKQDDLEKATDGDLALKLYKCLKCQRYMVVVDDVWSGEAWDDVSNCFPDDENGSRVLLTTRLAEVANYCSSNSDFSHHMQLLDQSDSWNLFCEKAGKFCGAEFEMIRRPIVEKCKGLPLAW</sequence>
<evidence type="ECO:0000256" key="6">
    <source>
        <dbReference type="ARBA" id="ARBA00022840"/>
    </source>
</evidence>
<dbReference type="Gene3D" id="1.10.8.430">
    <property type="entry name" value="Helical domain of apoptotic protease-activating factors"/>
    <property type="match status" value="1"/>
</dbReference>
<evidence type="ECO:0000256" key="1">
    <source>
        <dbReference type="ARBA" id="ARBA00004474"/>
    </source>
</evidence>
<keyword evidence="3" id="KW-0433">Leucine-rich repeat</keyword>
<accession>A7L9T1</accession>
<dbReference type="InterPro" id="IPR027417">
    <property type="entry name" value="P-loop_NTPase"/>
</dbReference>
<dbReference type="GO" id="GO:0009536">
    <property type="term" value="C:plastid"/>
    <property type="evidence" value="ECO:0007669"/>
    <property type="project" value="UniProtKB-SubCell"/>
</dbReference>
<dbReference type="Gene3D" id="3.40.50.300">
    <property type="entry name" value="P-loop containing nucleotide triphosphate hydrolases"/>
    <property type="match status" value="1"/>
</dbReference>
<evidence type="ECO:0000259" key="7">
    <source>
        <dbReference type="Pfam" id="PF00931"/>
    </source>
</evidence>
<evidence type="ECO:0000256" key="2">
    <source>
        <dbReference type="ARBA" id="ARBA00008894"/>
    </source>
</evidence>
<comment type="similarity">
    <text evidence="2">Belongs to the disease resistance NB-LRR family.</text>
</comment>
<dbReference type="Pfam" id="PF00931">
    <property type="entry name" value="NB-ARC"/>
    <property type="match status" value="1"/>
</dbReference>
<evidence type="ECO:0000256" key="4">
    <source>
        <dbReference type="ARBA" id="ARBA00022741"/>
    </source>
</evidence>
<evidence type="ECO:0000313" key="8">
    <source>
        <dbReference type="EMBL" id="ABS29403.1"/>
    </source>
</evidence>
<dbReference type="FunFam" id="3.40.50.300:FF:001091">
    <property type="entry name" value="Probable disease resistance protein At1g61300"/>
    <property type="match status" value="1"/>
</dbReference>
<dbReference type="InterPro" id="IPR002182">
    <property type="entry name" value="NB-ARC"/>
</dbReference>
<dbReference type="GO" id="GO:0005524">
    <property type="term" value="F:ATP binding"/>
    <property type="evidence" value="ECO:0007669"/>
    <property type="project" value="UniProtKB-KW"/>
</dbReference>
<dbReference type="PANTHER" id="PTHR36766">
    <property type="entry name" value="PLANT BROAD-SPECTRUM MILDEW RESISTANCE PROTEIN RPW8"/>
    <property type="match status" value="1"/>
</dbReference>
<feature type="non-terminal residue" evidence="8">
    <location>
        <position position="1"/>
    </location>
</feature>
<keyword evidence="5" id="KW-0611">Plant defense</keyword>
<reference evidence="8" key="1">
    <citation type="submission" date="2007-06" db="EMBL/GenBank/DDBJ databases">
        <title>Resistance gene analogs (RGAs) from sweet potato.</title>
        <authorList>
            <person name="Qu M.Y."/>
            <person name="Zha X.D."/>
            <person name="Wang Y."/>
        </authorList>
    </citation>
    <scope>NUCLEOTIDE SEQUENCE</scope>
    <source>
        <strain evidence="8">25</strain>
    </source>
</reference>
<organism evidence="8">
    <name type="scientific">Ipomoea batatas</name>
    <name type="common">Sweet potato</name>
    <name type="synonym">Convolvulus batatas</name>
    <dbReference type="NCBI Taxonomy" id="4120"/>
    <lineage>
        <taxon>Eukaryota</taxon>
        <taxon>Viridiplantae</taxon>
        <taxon>Streptophyta</taxon>
        <taxon>Embryophyta</taxon>
        <taxon>Tracheophyta</taxon>
        <taxon>Spermatophyta</taxon>
        <taxon>Magnoliopsida</taxon>
        <taxon>eudicotyledons</taxon>
        <taxon>Gunneridae</taxon>
        <taxon>Pentapetalae</taxon>
        <taxon>asterids</taxon>
        <taxon>lamiids</taxon>
        <taxon>Solanales</taxon>
        <taxon>Convolvulaceae</taxon>
        <taxon>Ipomoeeae</taxon>
        <taxon>Ipomoea</taxon>
    </lineage>
</organism>
<protein>
    <submittedName>
        <fullName evidence="8">NBS-LRR type disease resistance protein</fullName>
    </submittedName>
</protein>